<dbReference type="InterPro" id="IPR036097">
    <property type="entry name" value="HisK_dim/P_sf"/>
</dbReference>
<dbReference type="InterPro" id="IPR000014">
    <property type="entry name" value="PAS"/>
</dbReference>
<feature type="domain" description="Response regulatory" evidence="11">
    <location>
        <begin position="824"/>
        <end position="940"/>
    </location>
</feature>
<dbReference type="CDD" id="cd00082">
    <property type="entry name" value="HisKA"/>
    <property type="match status" value="1"/>
</dbReference>
<evidence type="ECO:0000256" key="5">
    <source>
        <dbReference type="ARBA" id="ARBA00022741"/>
    </source>
</evidence>
<evidence type="ECO:0000256" key="4">
    <source>
        <dbReference type="ARBA" id="ARBA00022679"/>
    </source>
</evidence>
<name>A0AB37UPD8_9CYAN</name>
<gene>
    <name evidence="14" type="ORF">DSM107010_15380</name>
</gene>
<dbReference type="Gene3D" id="3.30.450.40">
    <property type="match status" value="1"/>
</dbReference>
<feature type="domain" description="PAC" evidence="13">
    <location>
        <begin position="266"/>
        <end position="320"/>
    </location>
</feature>
<dbReference type="InterPro" id="IPR000700">
    <property type="entry name" value="PAS-assoc_C"/>
</dbReference>
<dbReference type="Gene3D" id="3.30.450.20">
    <property type="entry name" value="PAS domain"/>
    <property type="match status" value="3"/>
</dbReference>
<dbReference type="Pfam" id="PF00989">
    <property type="entry name" value="PAS"/>
    <property type="match status" value="1"/>
</dbReference>
<dbReference type="InterPro" id="IPR003661">
    <property type="entry name" value="HisK_dim/P_dom"/>
</dbReference>
<evidence type="ECO:0000256" key="2">
    <source>
        <dbReference type="ARBA" id="ARBA00012438"/>
    </source>
</evidence>
<comment type="caution">
    <text evidence="14">The sequence shown here is derived from an EMBL/GenBank/DDBJ whole genome shotgun (WGS) entry which is preliminary data.</text>
</comment>
<dbReference type="Pfam" id="PF01590">
    <property type="entry name" value="GAF"/>
    <property type="match status" value="1"/>
</dbReference>
<dbReference type="InterPro" id="IPR013767">
    <property type="entry name" value="PAS_fold"/>
</dbReference>
<keyword evidence="5" id="KW-0547">Nucleotide-binding</keyword>
<dbReference type="SUPFAM" id="SSF55785">
    <property type="entry name" value="PYP-like sensor domain (PAS domain)"/>
    <property type="match status" value="3"/>
</dbReference>
<dbReference type="EC" id="2.7.13.3" evidence="2"/>
<dbReference type="SMART" id="SM00388">
    <property type="entry name" value="HisKA"/>
    <property type="match status" value="1"/>
</dbReference>
<dbReference type="PANTHER" id="PTHR43065:SF46">
    <property type="entry name" value="C4-DICARBOXYLATE TRANSPORT SENSOR PROTEIN DCTB"/>
    <property type="match status" value="1"/>
</dbReference>
<keyword evidence="7" id="KW-0067">ATP-binding</keyword>
<dbReference type="Proteomes" id="UP000282574">
    <property type="component" value="Unassembled WGS sequence"/>
</dbReference>
<comment type="catalytic activity">
    <reaction evidence="1">
        <text>ATP + protein L-histidine = ADP + protein N-phospho-L-histidine.</text>
        <dbReference type="EC" id="2.7.13.3"/>
    </reaction>
</comment>
<dbReference type="Gene3D" id="3.30.565.10">
    <property type="entry name" value="Histidine kinase-like ATPase, C-terminal domain"/>
    <property type="match status" value="1"/>
</dbReference>
<dbReference type="SUPFAM" id="SSF47384">
    <property type="entry name" value="Homodimeric domain of signal transducing histidine kinase"/>
    <property type="match status" value="1"/>
</dbReference>
<dbReference type="InterPro" id="IPR005467">
    <property type="entry name" value="His_kinase_dom"/>
</dbReference>
<dbReference type="Pfam" id="PF00072">
    <property type="entry name" value="Response_reg"/>
    <property type="match status" value="1"/>
</dbReference>
<protein>
    <recommendedName>
        <fullName evidence="2">histidine kinase</fullName>
        <ecNumber evidence="2">2.7.13.3</ecNumber>
    </recommendedName>
</protein>
<dbReference type="SMART" id="SM00448">
    <property type="entry name" value="REC"/>
    <property type="match status" value="1"/>
</dbReference>
<dbReference type="SUPFAM" id="SSF52172">
    <property type="entry name" value="CheY-like"/>
    <property type="match status" value="1"/>
</dbReference>
<dbReference type="InterPro" id="IPR004358">
    <property type="entry name" value="Sig_transdc_His_kin-like_C"/>
</dbReference>
<dbReference type="SUPFAM" id="SSF55781">
    <property type="entry name" value="GAF domain-like"/>
    <property type="match status" value="1"/>
</dbReference>
<keyword evidence="6" id="KW-0418">Kinase</keyword>
<dbReference type="NCBIfam" id="TIGR00229">
    <property type="entry name" value="sensory_box"/>
    <property type="match status" value="3"/>
</dbReference>
<dbReference type="Gene3D" id="3.40.50.2300">
    <property type="match status" value="1"/>
</dbReference>
<dbReference type="InterPro" id="IPR029016">
    <property type="entry name" value="GAF-like_dom_sf"/>
</dbReference>
<dbReference type="GO" id="GO:0006355">
    <property type="term" value="P:regulation of DNA-templated transcription"/>
    <property type="evidence" value="ECO:0007669"/>
    <property type="project" value="InterPro"/>
</dbReference>
<dbReference type="SUPFAM" id="SSF55874">
    <property type="entry name" value="ATPase domain of HSP90 chaperone/DNA topoisomerase II/histidine kinase"/>
    <property type="match status" value="1"/>
</dbReference>
<dbReference type="SMART" id="SM00065">
    <property type="entry name" value="GAF"/>
    <property type="match status" value="1"/>
</dbReference>
<dbReference type="SMART" id="SM00091">
    <property type="entry name" value="PAS"/>
    <property type="match status" value="3"/>
</dbReference>
<reference evidence="14 15" key="1">
    <citation type="journal article" date="2019" name="Genome Biol. Evol.">
        <title>Day and night: Metabolic profiles and evolutionary relationships of six axenic non-marine cyanobacteria.</title>
        <authorList>
            <person name="Will S.E."/>
            <person name="Henke P."/>
            <person name="Boedeker C."/>
            <person name="Huang S."/>
            <person name="Brinkmann H."/>
            <person name="Rohde M."/>
            <person name="Jarek M."/>
            <person name="Friedl T."/>
            <person name="Seufert S."/>
            <person name="Schumacher M."/>
            <person name="Overmann J."/>
            <person name="Neumann-Schaal M."/>
            <person name="Petersen J."/>
        </authorList>
    </citation>
    <scope>NUCLEOTIDE SEQUENCE [LARGE SCALE GENOMIC DNA]</scope>
    <source>
        <strain evidence="14 15">SAG 39.79</strain>
    </source>
</reference>
<evidence type="ECO:0000256" key="7">
    <source>
        <dbReference type="ARBA" id="ARBA00022840"/>
    </source>
</evidence>
<evidence type="ECO:0000256" key="8">
    <source>
        <dbReference type="ARBA" id="ARBA00023012"/>
    </source>
</evidence>
<accession>A0AB37UPD8</accession>
<keyword evidence="3 9" id="KW-0597">Phosphoprotein</keyword>
<keyword evidence="8" id="KW-0902">Two-component regulatory system</keyword>
<dbReference type="EMBL" id="RSCK01000008">
    <property type="protein sequence ID" value="RUT13276.1"/>
    <property type="molecule type" value="Genomic_DNA"/>
</dbReference>
<dbReference type="InterPro" id="IPR003018">
    <property type="entry name" value="GAF"/>
</dbReference>
<feature type="modified residue" description="4-aspartylphosphate" evidence="9">
    <location>
        <position position="875"/>
    </location>
</feature>
<keyword evidence="4" id="KW-0808">Transferase</keyword>
<organism evidence="14 15">
    <name type="scientific">Chroococcidiopsis cubana SAG 39.79</name>
    <dbReference type="NCBI Taxonomy" id="388085"/>
    <lineage>
        <taxon>Bacteria</taxon>
        <taxon>Bacillati</taxon>
        <taxon>Cyanobacteriota</taxon>
        <taxon>Cyanophyceae</taxon>
        <taxon>Chroococcidiopsidales</taxon>
        <taxon>Chroococcidiopsidaceae</taxon>
        <taxon>Chroococcidiopsis</taxon>
    </lineage>
</organism>
<evidence type="ECO:0000256" key="1">
    <source>
        <dbReference type="ARBA" id="ARBA00000085"/>
    </source>
</evidence>
<dbReference type="Pfam" id="PF00512">
    <property type="entry name" value="HisKA"/>
    <property type="match status" value="1"/>
</dbReference>
<dbReference type="InterPro" id="IPR011006">
    <property type="entry name" value="CheY-like_superfamily"/>
</dbReference>
<dbReference type="AlphaFoldDB" id="A0AB37UPD8"/>
<dbReference type="PROSITE" id="PS50110">
    <property type="entry name" value="RESPONSE_REGULATORY"/>
    <property type="match status" value="1"/>
</dbReference>
<dbReference type="PRINTS" id="PR00344">
    <property type="entry name" value="BCTRLSENSOR"/>
</dbReference>
<dbReference type="Gene3D" id="1.10.287.130">
    <property type="match status" value="1"/>
</dbReference>
<evidence type="ECO:0000259" key="13">
    <source>
        <dbReference type="PROSITE" id="PS50113"/>
    </source>
</evidence>
<evidence type="ECO:0000259" key="11">
    <source>
        <dbReference type="PROSITE" id="PS50110"/>
    </source>
</evidence>
<feature type="domain" description="PAS" evidence="12">
    <location>
        <begin position="192"/>
        <end position="240"/>
    </location>
</feature>
<proteinExistence type="predicted"/>
<dbReference type="PANTHER" id="PTHR43065">
    <property type="entry name" value="SENSOR HISTIDINE KINASE"/>
    <property type="match status" value="1"/>
</dbReference>
<dbReference type="InterPro" id="IPR001610">
    <property type="entry name" value="PAC"/>
</dbReference>
<evidence type="ECO:0000259" key="12">
    <source>
        <dbReference type="PROSITE" id="PS50112"/>
    </source>
</evidence>
<sequence>MSVGKSMKAVAPINEAMRLAALNKYQILDTQPEAEFDSLTHFAARICATPIALISLIDRDRQWFKSKVGLTVTQTHRDLAFCAHAILQRDVFIVPDALQDERFATNPLVTTDPQIRFYAGAPLVTPEGYALGTLCVIDYVPRELNPEQIAILKVLSQQIVTQLELQRKLADLTIAHTQFDRSVAALKQASAKNLMLAQAMAAVSEGVFITDPHQHGCPIVYANSVFCGMTGYQLTEVLGKDWRLLCGTATDPQAIAKIERAIAQNTEVQTTLLNYRADAQTFWSEIKITPVFSNTGTLLYFVSILTDISDRVTAAAALGESESILRSFYDSASMMMGIVELRENDILHIYDNAAAANFFGFSPQMMQHRLASEMGVPQHHIQTWIERYREAERSQTPVKFVYPHKTPLGKKWLSATVSAIAGNREHHARFAYIVEDITESKQAAQKIRQQAALLDVTTDAILVKDCSSDRILYWNRGAERLYGWTAAEAIGTSAFELLYKKASLHAQALQTVLSTGEWYGELEKVSQAGKEIVVESRWTLMRDEQGQPKSILCVDTDITEKKQLTTQFLRAQRLESIGTLASGIAHDLNNILAPILMSAQLLQLKTYDMRNLQILQTIETNAKRGAALIKQVLSFARGVEGQQTVLQLRHLLAEIKQVIKETFPKSIAVYTDIAPDLWAVAGNATQLHQVLMNLCVNARDAMPNGGVLKIAAENLLVDEHYAGMHLEAKAGAYVVITIADTGMGMSKAVQERIFEPFFTTKDIGKGTGLGLSTAIGIVKGHGGFIQVTSEEKKGTQFQVYLPAKEAEEQPRSPEREIPFGHGELILVADDEVAIREIIKTSLEAHNYRVLTAVDGIDAIAIYVQHRSEISVVMVDMMMPAMDGVTTIRTLQKLNSEVKIIATSGLAANDRLLTSVSDRVKAFLVKPYTAQELLRTIRQLLDTE</sequence>
<evidence type="ECO:0000256" key="9">
    <source>
        <dbReference type="PROSITE-ProRule" id="PRU00169"/>
    </source>
</evidence>
<dbReference type="GO" id="GO:0000155">
    <property type="term" value="F:phosphorelay sensor kinase activity"/>
    <property type="evidence" value="ECO:0007669"/>
    <property type="project" value="InterPro"/>
</dbReference>
<dbReference type="InterPro" id="IPR036890">
    <property type="entry name" value="HATPase_C_sf"/>
</dbReference>
<dbReference type="SMART" id="SM00086">
    <property type="entry name" value="PAC"/>
    <property type="match status" value="2"/>
</dbReference>
<feature type="domain" description="Histidine kinase" evidence="10">
    <location>
        <begin position="583"/>
        <end position="805"/>
    </location>
</feature>
<evidence type="ECO:0000256" key="6">
    <source>
        <dbReference type="ARBA" id="ARBA00022777"/>
    </source>
</evidence>
<evidence type="ECO:0000259" key="10">
    <source>
        <dbReference type="PROSITE" id="PS50109"/>
    </source>
</evidence>
<dbReference type="CDD" id="cd00130">
    <property type="entry name" value="PAS"/>
    <property type="match status" value="3"/>
</dbReference>
<dbReference type="Pfam" id="PF02518">
    <property type="entry name" value="HATPase_c"/>
    <property type="match status" value="1"/>
</dbReference>
<evidence type="ECO:0000313" key="14">
    <source>
        <dbReference type="EMBL" id="RUT13276.1"/>
    </source>
</evidence>
<evidence type="ECO:0000256" key="3">
    <source>
        <dbReference type="ARBA" id="ARBA00022553"/>
    </source>
</evidence>
<feature type="domain" description="PAC" evidence="13">
    <location>
        <begin position="518"/>
        <end position="570"/>
    </location>
</feature>
<dbReference type="InterPro" id="IPR003594">
    <property type="entry name" value="HATPase_dom"/>
</dbReference>
<dbReference type="PROSITE" id="PS50112">
    <property type="entry name" value="PAS"/>
    <property type="match status" value="2"/>
</dbReference>
<dbReference type="Pfam" id="PF13426">
    <property type="entry name" value="PAS_9"/>
    <property type="match status" value="1"/>
</dbReference>
<dbReference type="PROSITE" id="PS50113">
    <property type="entry name" value="PAC"/>
    <property type="match status" value="2"/>
</dbReference>
<evidence type="ECO:0000313" key="15">
    <source>
        <dbReference type="Proteomes" id="UP000282574"/>
    </source>
</evidence>
<dbReference type="InterPro" id="IPR001789">
    <property type="entry name" value="Sig_transdc_resp-reg_receiver"/>
</dbReference>
<dbReference type="GO" id="GO:0005524">
    <property type="term" value="F:ATP binding"/>
    <property type="evidence" value="ECO:0007669"/>
    <property type="project" value="UniProtKB-KW"/>
</dbReference>
<dbReference type="SMART" id="SM00387">
    <property type="entry name" value="HATPase_c"/>
    <property type="match status" value="1"/>
</dbReference>
<feature type="domain" description="PAS" evidence="12">
    <location>
        <begin position="446"/>
        <end position="499"/>
    </location>
</feature>
<dbReference type="InterPro" id="IPR035965">
    <property type="entry name" value="PAS-like_dom_sf"/>
</dbReference>
<dbReference type="PROSITE" id="PS50109">
    <property type="entry name" value="HIS_KIN"/>
    <property type="match status" value="1"/>
</dbReference>
<keyword evidence="15" id="KW-1185">Reference proteome</keyword>